<proteinExistence type="predicted"/>
<gene>
    <name evidence="1" type="ORF">PDJAM_G00228820</name>
</gene>
<accession>A0ACC5YEX1</accession>
<name>A0ACC5YEX1_9TELE</name>
<sequence>MAILEPCGPNSQNSFRGRGALSRLVSMVVTLREWAHKSLQEEEERPDSFLERFRGPELRIMHSRISSNHPDPQDASVKTK</sequence>
<dbReference type="EMBL" id="CM040981">
    <property type="protein sequence ID" value="MCJ8733882.1"/>
    <property type="molecule type" value="Genomic_DNA"/>
</dbReference>
<organism evidence="1 2">
    <name type="scientific">Pangasius djambal</name>
    <dbReference type="NCBI Taxonomy" id="1691987"/>
    <lineage>
        <taxon>Eukaryota</taxon>
        <taxon>Metazoa</taxon>
        <taxon>Chordata</taxon>
        <taxon>Craniata</taxon>
        <taxon>Vertebrata</taxon>
        <taxon>Euteleostomi</taxon>
        <taxon>Actinopterygii</taxon>
        <taxon>Neopterygii</taxon>
        <taxon>Teleostei</taxon>
        <taxon>Ostariophysi</taxon>
        <taxon>Siluriformes</taxon>
        <taxon>Pangasiidae</taxon>
        <taxon>Pangasius</taxon>
    </lineage>
</organism>
<keyword evidence="2" id="KW-1185">Reference proteome</keyword>
<reference evidence="1" key="1">
    <citation type="submission" date="2020-02" db="EMBL/GenBank/DDBJ databases">
        <title>Genome sequencing of the panga catfish, Pangasius djambal.</title>
        <authorList>
            <person name="Wen M."/>
            <person name="Zahm M."/>
            <person name="Roques C."/>
            <person name="Cabau C."/>
            <person name="Klopp C."/>
            <person name="Donnadieu C."/>
            <person name="Jouanno E."/>
            <person name="Avarre J.-C."/>
            <person name="Campet M."/>
            <person name="Ha T."/>
            <person name="Dugue R."/>
            <person name="Lampietro C."/>
            <person name="Louis A."/>
            <person name="Herpin A."/>
            <person name="Echchiki A."/>
            <person name="Berthelot C."/>
            <person name="Parey E."/>
            <person name="Roest-Crollius H."/>
            <person name="Braasch I."/>
            <person name="Postlethwait J.H."/>
            <person name="Bobe J."/>
            <person name="Montfort J."/>
            <person name="Bouchez O."/>
            <person name="Begum T."/>
            <person name="Schartl M."/>
            <person name="Gustiano R."/>
            <person name="Guiguen Y."/>
        </authorList>
    </citation>
    <scope>NUCLEOTIDE SEQUENCE</scope>
    <source>
        <strain evidence="1">Pdj_M5554</strain>
    </source>
</reference>
<protein>
    <submittedName>
        <fullName evidence="1">Uncharacterized protein</fullName>
    </submittedName>
</protein>
<evidence type="ECO:0000313" key="1">
    <source>
        <dbReference type="EMBL" id="MCJ8733882.1"/>
    </source>
</evidence>
<evidence type="ECO:0000313" key="2">
    <source>
        <dbReference type="Proteomes" id="UP000830395"/>
    </source>
</evidence>
<dbReference type="Proteomes" id="UP000830395">
    <property type="component" value="Chromosome 7"/>
</dbReference>
<comment type="caution">
    <text evidence="1">The sequence shown here is derived from an EMBL/GenBank/DDBJ whole genome shotgun (WGS) entry which is preliminary data.</text>
</comment>